<dbReference type="InterPro" id="IPR050951">
    <property type="entry name" value="Retrovirus_Pol_polyprotein"/>
</dbReference>
<feature type="domain" description="Integrase catalytic" evidence="1">
    <location>
        <begin position="423"/>
        <end position="524"/>
    </location>
</feature>
<accession>A0A9W6X9H0</accession>
<dbReference type="InterPro" id="IPR036397">
    <property type="entry name" value="RNaseH_sf"/>
</dbReference>
<gene>
    <name evidence="2" type="ORF">Pfra01_000865400</name>
</gene>
<evidence type="ECO:0000259" key="1">
    <source>
        <dbReference type="PROSITE" id="PS50994"/>
    </source>
</evidence>
<keyword evidence="3" id="KW-1185">Reference proteome</keyword>
<evidence type="ECO:0000313" key="3">
    <source>
        <dbReference type="Proteomes" id="UP001165121"/>
    </source>
</evidence>
<organism evidence="2 3">
    <name type="scientific">Phytophthora fragariaefolia</name>
    <dbReference type="NCBI Taxonomy" id="1490495"/>
    <lineage>
        <taxon>Eukaryota</taxon>
        <taxon>Sar</taxon>
        <taxon>Stramenopiles</taxon>
        <taxon>Oomycota</taxon>
        <taxon>Peronosporomycetes</taxon>
        <taxon>Peronosporales</taxon>
        <taxon>Peronosporaceae</taxon>
        <taxon>Phytophthora</taxon>
    </lineage>
</organism>
<dbReference type="Gene3D" id="3.30.420.10">
    <property type="entry name" value="Ribonuclease H-like superfamily/Ribonuclease H"/>
    <property type="match status" value="1"/>
</dbReference>
<name>A0A9W6X9H0_9STRA</name>
<dbReference type="InterPro" id="IPR001584">
    <property type="entry name" value="Integrase_cat-core"/>
</dbReference>
<dbReference type="Gene3D" id="3.30.70.270">
    <property type="match status" value="1"/>
</dbReference>
<dbReference type="PANTHER" id="PTHR37984">
    <property type="entry name" value="PROTEIN CBG26694"/>
    <property type="match status" value="1"/>
</dbReference>
<dbReference type="GO" id="GO:0003676">
    <property type="term" value="F:nucleic acid binding"/>
    <property type="evidence" value="ECO:0007669"/>
    <property type="project" value="InterPro"/>
</dbReference>
<protein>
    <submittedName>
        <fullName evidence="2">Unnamed protein product</fullName>
    </submittedName>
</protein>
<dbReference type="SUPFAM" id="SSF53098">
    <property type="entry name" value="Ribonuclease H-like"/>
    <property type="match status" value="1"/>
</dbReference>
<sequence>MYADTINEFLSVLVRVYSTLANSSLYLGLDKICLYTQNAKWCGRVITPDGVAYDPAKIQTLLDVPEPDIAAELQQFLCAAGWMRNSLVNFGRVAAPLQERLQKALAGSKRTKRVAARIPISLADAERTCFTQVKQLLSNSATLVIPDDSDDICMLTDASDLGWSIIVTVVLDWNPAKDITEQDHQLVHCMSGTFKGASQHWSIKKHVRGKLQRWSLKLTELRYTIEHISGEANVWVDTVSRWAGAVPPVSSTIIKRWQVDEAAELLQLRPLGPDSEGPDVQDIVSAQSNSISPRPLQLTEGSDCGWRDANNRLWIPADADMLLVRLMVIAHCGTMGHRGVKVMVNHLQEHFFTEKLDSQARDFDARCLLCCHMKGGNIIPRLWGQTYRSKKRNEALHMDYLFIGEYNDNKFYLLAILDCDSRYGMPKLLISDTAAHFKNQLLEELCHKTQMSQSFTLAYCPWINGSIERLNRDILQVLRVVLLEYKVAQENWAALVPLIQGNLNHSPVTSHSNHAPAEVFAGANATTPLQKVLVGKDAIAANVLETNTVAPDIKVTVETLRVSLADMHHDITITKYKQTNRNKNNQRCALPVNFHVRDYVLWSRVDAKTHVNKLAVKWIGPYRVISANVNSFEIEHLLTRATRTVHASHLKRYADSSLHVNEEILEHVANQDVYLIVKAFKQHRKHQTHSYEVLVGWDDLEDIEDSWEPIKTMHEDVQVN</sequence>
<evidence type="ECO:0000313" key="2">
    <source>
        <dbReference type="EMBL" id="GMF34088.1"/>
    </source>
</evidence>
<proteinExistence type="predicted"/>
<dbReference type="SUPFAM" id="SSF56672">
    <property type="entry name" value="DNA/RNA polymerases"/>
    <property type="match status" value="1"/>
</dbReference>
<dbReference type="InterPro" id="IPR043502">
    <property type="entry name" value="DNA/RNA_pol_sf"/>
</dbReference>
<dbReference type="OrthoDB" id="104327at2759"/>
<reference evidence="2" key="1">
    <citation type="submission" date="2023-04" db="EMBL/GenBank/DDBJ databases">
        <title>Phytophthora fragariaefolia NBRC 109709.</title>
        <authorList>
            <person name="Ichikawa N."/>
            <person name="Sato H."/>
            <person name="Tonouchi N."/>
        </authorList>
    </citation>
    <scope>NUCLEOTIDE SEQUENCE</scope>
    <source>
        <strain evidence="2">NBRC 109709</strain>
    </source>
</reference>
<dbReference type="PROSITE" id="PS50994">
    <property type="entry name" value="INTEGRASE"/>
    <property type="match status" value="1"/>
</dbReference>
<dbReference type="InterPro" id="IPR012337">
    <property type="entry name" value="RNaseH-like_sf"/>
</dbReference>
<dbReference type="Proteomes" id="UP001165121">
    <property type="component" value="Unassembled WGS sequence"/>
</dbReference>
<comment type="caution">
    <text evidence="2">The sequence shown here is derived from an EMBL/GenBank/DDBJ whole genome shotgun (WGS) entry which is preliminary data.</text>
</comment>
<dbReference type="AlphaFoldDB" id="A0A9W6X9H0"/>
<dbReference type="GO" id="GO:0015074">
    <property type="term" value="P:DNA integration"/>
    <property type="evidence" value="ECO:0007669"/>
    <property type="project" value="InterPro"/>
</dbReference>
<dbReference type="PANTHER" id="PTHR37984:SF5">
    <property type="entry name" value="PROTEIN NYNRIN-LIKE"/>
    <property type="match status" value="1"/>
</dbReference>
<dbReference type="InterPro" id="IPR043128">
    <property type="entry name" value="Rev_trsase/Diguanyl_cyclase"/>
</dbReference>
<dbReference type="EMBL" id="BSXT01000790">
    <property type="protein sequence ID" value="GMF34088.1"/>
    <property type="molecule type" value="Genomic_DNA"/>
</dbReference>